<dbReference type="RefSeq" id="WP_377396102.1">
    <property type="nucleotide sequence ID" value="NZ_JBHSAN010000054.1"/>
</dbReference>
<keyword evidence="1" id="KW-0560">Oxidoreductase</keyword>
<protein>
    <submittedName>
        <fullName evidence="1">LLM class F420-dependent oxidoreductase</fullName>
        <ecNumber evidence="1">1.-.-.-</ecNumber>
    </submittedName>
</protein>
<dbReference type="PANTHER" id="PTHR30137:SF18">
    <property type="entry name" value="CONSERVED PROTEIN"/>
    <property type="match status" value="1"/>
</dbReference>
<dbReference type="InterPro" id="IPR036661">
    <property type="entry name" value="Luciferase-like_sf"/>
</dbReference>
<keyword evidence="2" id="KW-1185">Reference proteome</keyword>
<proteinExistence type="predicted"/>
<dbReference type="NCBIfam" id="TIGR03620">
    <property type="entry name" value="F420_MSMEG_4141"/>
    <property type="match status" value="1"/>
</dbReference>
<dbReference type="Proteomes" id="UP001597478">
    <property type="component" value="Unassembled WGS sequence"/>
</dbReference>
<dbReference type="SUPFAM" id="SSF51679">
    <property type="entry name" value="Bacterial luciferase-like"/>
    <property type="match status" value="1"/>
</dbReference>
<evidence type="ECO:0000313" key="2">
    <source>
        <dbReference type="Proteomes" id="UP001597478"/>
    </source>
</evidence>
<dbReference type="GO" id="GO:0016491">
    <property type="term" value="F:oxidoreductase activity"/>
    <property type="evidence" value="ECO:0007669"/>
    <property type="project" value="UniProtKB-KW"/>
</dbReference>
<accession>A0ABW5WJH9</accession>
<name>A0ABW5WJH9_9PSEU</name>
<sequence length="276" mass="29734">MAVNLGKYGIWRIARELDARLAVEIEKLGYGTIWIGGSPPGDLALAEELLDATTSITVATGIVNMWTDDAATVGASYRRIAAKHPDRFLLGVGIGHPEAVQVYQKPYDKIVSYLDELDEAGVPAEGRALAALGPKVLRLSAERTLGAHPYLTTPEHTREAREIVGTGVLLAPEQKVVLDTDPARAREVARPYIKPYLGLSNYVRNLRRIGWSEEDIADGGSDELIDHLGVHGDAESVVRAASAHLGAGADHVCLQLLTPRGEDPLPGYAAMAEHLR</sequence>
<evidence type="ECO:0000313" key="1">
    <source>
        <dbReference type="EMBL" id="MFD2802703.1"/>
    </source>
</evidence>
<dbReference type="InterPro" id="IPR050766">
    <property type="entry name" value="Bact_Lucif_Oxidored"/>
</dbReference>
<dbReference type="EC" id="1.-.-.-" evidence="1"/>
<dbReference type="EMBL" id="JBHUOF010000049">
    <property type="protein sequence ID" value="MFD2802703.1"/>
    <property type="molecule type" value="Genomic_DNA"/>
</dbReference>
<organism evidence="1 2">
    <name type="scientific">Prauserella oleivorans</name>
    <dbReference type="NCBI Taxonomy" id="1478153"/>
    <lineage>
        <taxon>Bacteria</taxon>
        <taxon>Bacillati</taxon>
        <taxon>Actinomycetota</taxon>
        <taxon>Actinomycetes</taxon>
        <taxon>Pseudonocardiales</taxon>
        <taxon>Pseudonocardiaceae</taxon>
        <taxon>Prauserella</taxon>
    </lineage>
</organism>
<comment type="caution">
    <text evidence="1">The sequence shown here is derived from an EMBL/GenBank/DDBJ whole genome shotgun (WGS) entry which is preliminary data.</text>
</comment>
<dbReference type="PANTHER" id="PTHR30137">
    <property type="entry name" value="LUCIFERASE-LIKE MONOOXYGENASE"/>
    <property type="match status" value="1"/>
</dbReference>
<dbReference type="Gene3D" id="3.20.20.30">
    <property type="entry name" value="Luciferase-like domain"/>
    <property type="match status" value="2"/>
</dbReference>
<reference evidence="2" key="1">
    <citation type="journal article" date="2019" name="Int. J. Syst. Evol. Microbiol.">
        <title>The Global Catalogue of Microorganisms (GCM) 10K type strain sequencing project: providing services to taxonomists for standard genome sequencing and annotation.</title>
        <authorList>
            <consortium name="The Broad Institute Genomics Platform"/>
            <consortium name="The Broad Institute Genome Sequencing Center for Infectious Disease"/>
            <person name="Wu L."/>
            <person name="Ma J."/>
        </authorList>
    </citation>
    <scope>NUCLEOTIDE SEQUENCE [LARGE SCALE GENOMIC DNA]</scope>
    <source>
        <strain evidence="2">IBRC-M 10906</strain>
    </source>
</reference>
<gene>
    <name evidence="1" type="ORF">ACFS2C_25255</name>
</gene>
<dbReference type="InterPro" id="IPR019922">
    <property type="entry name" value="Lucif-like_OxRdatse_MSMEG_4141"/>
</dbReference>